<dbReference type="Pfam" id="PF10458">
    <property type="entry name" value="Val_tRNA-synt_C"/>
    <property type="match status" value="1"/>
</dbReference>
<dbReference type="PRINTS" id="PR00986">
    <property type="entry name" value="TRNASYNTHVAL"/>
</dbReference>
<dbReference type="PANTHER" id="PTHR11946">
    <property type="entry name" value="VALYL-TRNA SYNTHETASES"/>
    <property type="match status" value="1"/>
</dbReference>
<keyword evidence="7 12" id="KW-0648">Protein biosynthesis</keyword>
<evidence type="ECO:0000256" key="7">
    <source>
        <dbReference type="ARBA" id="ARBA00022917"/>
    </source>
</evidence>
<evidence type="ECO:0000259" key="13">
    <source>
        <dbReference type="Pfam" id="PF00133"/>
    </source>
</evidence>
<dbReference type="Gene3D" id="3.90.740.10">
    <property type="entry name" value="Valyl/Leucyl/Isoleucyl-tRNA synthetase, editing domain"/>
    <property type="match status" value="1"/>
</dbReference>
<dbReference type="GO" id="GO:0005829">
    <property type="term" value="C:cytosol"/>
    <property type="evidence" value="ECO:0007669"/>
    <property type="project" value="TreeGrafter"/>
</dbReference>
<dbReference type="FunFam" id="3.40.50.620:FF:000078">
    <property type="entry name" value="Valine--tRNA ligase, mitochondrial"/>
    <property type="match status" value="1"/>
</dbReference>
<dbReference type="SUPFAM" id="SSF50677">
    <property type="entry name" value="ValRS/IleRS/LeuRS editing domain"/>
    <property type="match status" value="1"/>
</dbReference>
<dbReference type="InterPro" id="IPR002300">
    <property type="entry name" value="aa-tRNA-synth_Ia"/>
</dbReference>
<dbReference type="EC" id="6.1.1.9" evidence="12"/>
<dbReference type="AlphaFoldDB" id="U2WVA5"/>
<evidence type="ECO:0000313" key="17">
    <source>
        <dbReference type="Proteomes" id="UP000016762"/>
    </source>
</evidence>
<evidence type="ECO:0000256" key="9">
    <source>
        <dbReference type="ARBA" id="ARBA00023146"/>
    </source>
</evidence>
<feature type="short sequence motif" description="'HIGH' region" evidence="12">
    <location>
        <begin position="40"/>
        <end position="50"/>
    </location>
</feature>
<dbReference type="InterPro" id="IPR010978">
    <property type="entry name" value="tRNA-bd_arm"/>
</dbReference>
<feature type="domain" description="Aminoacyl-tRNA synthetase class Ia" evidence="13">
    <location>
        <begin position="13"/>
        <end position="573"/>
    </location>
</feature>
<sequence length="887" mass="100726">MSDTSPADIEKRLYAEWEEQGCFEAGRVDGDPYTIVIPPPNVTGNLHMGHALNNTLQDILCRFERMRGRDVLWQPGTDHAGIATQMVVERQLAEAGEPSRRDMGRQAFLERVWQWKEESGSTITQQLRRLGASCDWSRERFTMDEGLSKAVLKVFVTLHQQGLIYKDKRLVNWDPKLLTAISDLEVVQKEVNSHLWHFNYPLEDGAGHITVATTRPETMLGDTGVAVHPDDERYADLVGKNVILPIVGRKIPIVADSYADPEQGSGAVKITPAHDFNDFEVGRRCNLNSVNILDKTACIELNEDDFSDMESLDSWQGLERFEARKRVIDEITELGLLDKIEDNTHMVPFGDRSDVVIEPWLTDQWYVDAATLAKPAIEAVKSGQTKFVPANWEKTYFDWMENIQPWCISRQLWWGHQIPAWYGPDGEVFVAESEQDAYAAAKTHYGHDTELTRDEDVLDTWFSSALWPFSTLGWPDDTSELHKHYKTDVLVTGFDIIFFWVARMMMMGLHFKQEVPFHTVYIHALVRDEKGAKMSKSKGNVIDPLELADKYSADALRFTLSAMAAMGRDIKLSESRVEGYRNFATKLRNATRFCEINECFTAGAFNPAEATLPLTQWLVGETYRATEAITASLEAYRFNDASTSVYQFIWDGFCDWFIELAKPILQGDDEATKIETQAAAQWGLQNALKLLHPFMPYVTEELWQEIKPADTGTKFLMLENWPQIPENLMNKDADAEINWVIKAITGIRSVRSEMNVPAGAKIPLIVSGSNELTQQRIVRHNDVLKRLARLDTITVQNDFPEGSIQSIVEEAVFAIHLNEVIDVTAETDRLKKEITKVEKEISKISGKLNNQGFLEKAPDAVIQENKSRLQDEQSKLEKLETALDRLS</sequence>
<keyword evidence="17" id="KW-1185">Reference proteome</keyword>
<dbReference type="InterPro" id="IPR001412">
    <property type="entry name" value="aa-tRNA-synth_I_CS"/>
</dbReference>
<evidence type="ECO:0000256" key="10">
    <source>
        <dbReference type="ARBA" id="ARBA00047552"/>
    </source>
</evidence>
<dbReference type="GO" id="GO:0004832">
    <property type="term" value="F:valine-tRNA ligase activity"/>
    <property type="evidence" value="ECO:0007669"/>
    <property type="project" value="UniProtKB-UniRule"/>
</dbReference>
<dbReference type="FunFam" id="3.40.50.620:FF:000032">
    <property type="entry name" value="Valine--tRNA ligase"/>
    <property type="match status" value="1"/>
</dbReference>
<reference evidence="16 17" key="1">
    <citation type="journal article" date="2014" name="FEMS Microbiol. Ecol.">
        <title>Genomic differentiation among two strains of the PS1 clade isolated from geographically separated marine habitats.</title>
        <authorList>
            <person name="Jimenez-Infante F."/>
            <person name="Ngugi D.K."/>
            <person name="Alam I."/>
            <person name="Rashid M."/>
            <person name="Baalawi W."/>
            <person name="Kamau A.A."/>
            <person name="Bajic V.B."/>
            <person name="Stingl U."/>
        </authorList>
    </citation>
    <scope>NUCLEOTIDE SEQUENCE [LARGE SCALE GENOMIC DNA]</scope>
    <source>
        <strain evidence="16 17">RS24</strain>
    </source>
</reference>
<comment type="domain">
    <text evidence="12">ValRS has two distinct active sites: one for aminoacylation and one for editing. The misactivated threonine is translocated from the active site to the editing site.</text>
</comment>
<dbReference type="FunFam" id="1.10.287.380:FF:000001">
    <property type="entry name" value="Valine--tRNA ligase"/>
    <property type="match status" value="1"/>
</dbReference>
<keyword evidence="6 12" id="KW-0067">ATP-binding</keyword>
<evidence type="ECO:0000256" key="6">
    <source>
        <dbReference type="ARBA" id="ARBA00022840"/>
    </source>
</evidence>
<keyword evidence="8 12" id="KW-0175">Coiled coil</keyword>
<dbReference type="EMBL" id="AWXE01000001">
    <property type="protein sequence ID" value="ERL47480.1"/>
    <property type="molecule type" value="Genomic_DNA"/>
</dbReference>
<dbReference type="NCBIfam" id="TIGR00422">
    <property type="entry name" value="valS"/>
    <property type="match status" value="1"/>
</dbReference>
<comment type="caution">
    <text evidence="16">The sequence shown here is derived from an EMBL/GenBank/DDBJ whole genome shotgun (WGS) entry which is preliminary data.</text>
</comment>
<evidence type="ECO:0000313" key="16">
    <source>
        <dbReference type="EMBL" id="ERL47480.1"/>
    </source>
</evidence>
<feature type="short sequence motif" description="'KMSKS' region" evidence="12">
    <location>
        <begin position="533"/>
        <end position="537"/>
    </location>
</feature>
<feature type="binding site" evidence="12">
    <location>
        <position position="536"/>
    </location>
    <ligand>
        <name>ATP</name>
        <dbReference type="ChEBI" id="CHEBI:30616"/>
    </ligand>
</feature>
<dbReference type="RefSeq" id="WP_021776498.1">
    <property type="nucleotide sequence ID" value="NZ_AWXE01000001.1"/>
</dbReference>
<dbReference type="GO" id="GO:0006438">
    <property type="term" value="P:valyl-tRNA aminoacylation"/>
    <property type="evidence" value="ECO:0007669"/>
    <property type="project" value="UniProtKB-UniRule"/>
</dbReference>
<name>U2WVA5_9PROT</name>
<keyword evidence="4 12" id="KW-0436">Ligase</keyword>
<comment type="subcellular location">
    <subcellularLocation>
        <location evidence="1 12">Cytoplasm</location>
    </subcellularLocation>
</comment>
<comment type="function">
    <text evidence="12">Catalyzes the attachment of valine to tRNA(Val). As ValRS can inadvertently accommodate and process structurally similar amino acids such as threonine, to avoid such errors, it has a 'posttransfer' editing activity that hydrolyzes mischarged Thr-tRNA(Val) in a tRNA-dependent manner.</text>
</comment>
<dbReference type="eggNOG" id="COG0525">
    <property type="taxonomic scope" value="Bacteria"/>
</dbReference>
<dbReference type="PATRIC" id="fig|1397666.3.peg.391"/>
<dbReference type="Proteomes" id="UP000016762">
    <property type="component" value="Unassembled WGS sequence"/>
</dbReference>
<dbReference type="OrthoDB" id="9810365at2"/>
<evidence type="ECO:0000259" key="15">
    <source>
        <dbReference type="Pfam" id="PF10458"/>
    </source>
</evidence>
<keyword evidence="3 12" id="KW-0963">Cytoplasm</keyword>
<dbReference type="InterPro" id="IPR009080">
    <property type="entry name" value="tRNAsynth_Ia_anticodon-bd"/>
</dbReference>
<evidence type="ECO:0000256" key="1">
    <source>
        <dbReference type="ARBA" id="ARBA00004496"/>
    </source>
</evidence>
<dbReference type="InterPro" id="IPR019499">
    <property type="entry name" value="Val-tRNA_synth_tRNA-bd"/>
</dbReference>
<protein>
    <recommendedName>
        <fullName evidence="12">Valine--tRNA ligase</fullName>
        <ecNumber evidence="12">6.1.1.9</ecNumber>
    </recommendedName>
    <alternativeName>
        <fullName evidence="12">Valyl-tRNA synthetase</fullName>
        <shortName evidence="12">ValRS</shortName>
    </alternativeName>
</protein>
<comment type="similarity">
    <text evidence="11 12">Belongs to the class-I aminoacyl-tRNA synthetase family. ValS type 1 subfamily.</text>
</comment>
<feature type="domain" description="Valyl-tRNA synthetase tRNA-binding arm" evidence="15">
    <location>
        <begin position="822"/>
        <end position="886"/>
    </location>
</feature>
<dbReference type="Gene3D" id="1.10.287.380">
    <property type="entry name" value="Valyl-tRNA synthetase, C-terminal domain"/>
    <property type="match status" value="1"/>
</dbReference>
<dbReference type="FunFam" id="3.90.740.10:FF:000008">
    <property type="entry name" value="Valine--tRNA ligase, mitochondrial"/>
    <property type="match status" value="1"/>
</dbReference>
<dbReference type="Gene3D" id="1.10.730.10">
    <property type="entry name" value="Isoleucyl-tRNA Synthetase, Domain 1"/>
    <property type="match status" value="1"/>
</dbReference>
<evidence type="ECO:0000256" key="4">
    <source>
        <dbReference type="ARBA" id="ARBA00022598"/>
    </source>
</evidence>
<dbReference type="InterPro" id="IPR013155">
    <property type="entry name" value="M/V/L/I-tRNA-synth_anticd-bd"/>
</dbReference>
<dbReference type="GO" id="GO:0002161">
    <property type="term" value="F:aminoacyl-tRNA deacylase activity"/>
    <property type="evidence" value="ECO:0007669"/>
    <property type="project" value="InterPro"/>
</dbReference>
<dbReference type="Pfam" id="PF08264">
    <property type="entry name" value="Anticodon_1"/>
    <property type="match status" value="1"/>
</dbReference>
<keyword evidence="5 12" id="KW-0547">Nucleotide-binding</keyword>
<organism evidence="16 17">
    <name type="scientific">Candidatus Micropelagius thuwalensis</name>
    <dbReference type="NCBI Taxonomy" id="1397666"/>
    <lineage>
        <taxon>Bacteria</taxon>
        <taxon>Pseudomonadati</taxon>
        <taxon>Pseudomonadota</taxon>
        <taxon>Alphaproteobacteria</taxon>
        <taxon>PS1 clade</taxon>
        <taxon>Candidatus Micropelagius</taxon>
    </lineage>
</organism>
<dbReference type="SUPFAM" id="SSF47323">
    <property type="entry name" value="Anticodon-binding domain of a subclass of class I aminoacyl-tRNA synthetases"/>
    <property type="match status" value="1"/>
</dbReference>
<dbReference type="InterPro" id="IPR009008">
    <property type="entry name" value="Val/Leu/Ile-tRNA-synth_edit"/>
</dbReference>
<dbReference type="InterPro" id="IPR037118">
    <property type="entry name" value="Val-tRNA_synth_C_sf"/>
</dbReference>
<evidence type="ECO:0000256" key="2">
    <source>
        <dbReference type="ARBA" id="ARBA00011245"/>
    </source>
</evidence>
<dbReference type="PROSITE" id="PS00178">
    <property type="entry name" value="AA_TRNA_LIGASE_I"/>
    <property type="match status" value="1"/>
</dbReference>
<feature type="domain" description="Methionyl/Valyl/Leucyl/Isoleucyl-tRNA synthetase anticodon-binding" evidence="14">
    <location>
        <begin position="616"/>
        <end position="763"/>
    </location>
</feature>
<evidence type="ECO:0000256" key="8">
    <source>
        <dbReference type="ARBA" id="ARBA00023054"/>
    </source>
</evidence>
<dbReference type="HAMAP" id="MF_02004">
    <property type="entry name" value="Val_tRNA_synth_type1"/>
    <property type="match status" value="1"/>
</dbReference>
<feature type="coiled-coil region" evidence="12">
    <location>
        <begin position="820"/>
        <end position="882"/>
    </location>
</feature>
<dbReference type="InterPro" id="IPR014729">
    <property type="entry name" value="Rossmann-like_a/b/a_fold"/>
</dbReference>
<evidence type="ECO:0000256" key="5">
    <source>
        <dbReference type="ARBA" id="ARBA00022741"/>
    </source>
</evidence>
<dbReference type="InterPro" id="IPR033705">
    <property type="entry name" value="Anticodon_Ia_Val"/>
</dbReference>
<proteinExistence type="inferred from homology"/>
<dbReference type="NCBIfam" id="NF004349">
    <property type="entry name" value="PRK05729.1"/>
    <property type="match status" value="1"/>
</dbReference>
<evidence type="ECO:0000256" key="12">
    <source>
        <dbReference type="HAMAP-Rule" id="MF_02004"/>
    </source>
</evidence>
<dbReference type="Gene3D" id="3.40.50.620">
    <property type="entry name" value="HUPs"/>
    <property type="match status" value="2"/>
</dbReference>
<comment type="subunit">
    <text evidence="2 12">Monomer.</text>
</comment>
<accession>U2WVA5</accession>
<dbReference type="Pfam" id="PF00133">
    <property type="entry name" value="tRNA-synt_1"/>
    <property type="match status" value="1"/>
</dbReference>
<evidence type="ECO:0000256" key="11">
    <source>
        <dbReference type="ARBA" id="ARBA00060830"/>
    </source>
</evidence>
<evidence type="ECO:0000259" key="14">
    <source>
        <dbReference type="Pfam" id="PF08264"/>
    </source>
</evidence>
<dbReference type="SUPFAM" id="SSF46589">
    <property type="entry name" value="tRNA-binding arm"/>
    <property type="match status" value="1"/>
</dbReference>
<dbReference type="STRING" id="1397666.RS24_00424"/>
<comment type="domain">
    <text evidence="12">The C-terminal coiled-coil domain is crucial for aminoacylation activity.</text>
</comment>
<dbReference type="PANTHER" id="PTHR11946:SF93">
    <property type="entry name" value="VALINE--TRNA LIGASE, CHLOROPLASTIC_MITOCHONDRIAL 2"/>
    <property type="match status" value="1"/>
</dbReference>
<comment type="catalytic activity">
    <reaction evidence="10 12">
        <text>tRNA(Val) + L-valine + ATP = L-valyl-tRNA(Val) + AMP + diphosphate</text>
        <dbReference type="Rhea" id="RHEA:10704"/>
        <dbReference type="Rhea" id="RHEA-COMP:9672"/>
        <dbReference type="Rhea" id="RHEA-COMP:9708"/>
        <dbReference type="ChEBI" id="CHEBI:30616"/>
        <dbReference type="ChEBI" id="CHEBI:33019"/>
        <dbReference type="ChEBI" id="CHEBI:57762"/>
        <dbReference type="ChEBI" id="CHEBI:78442"/>
        <dbReference type="ChEBI" id="CHEBI:78537"/>
        <dbReference type="ChEBI" id="CHEBI:456215"/>
        <dbReference type="EC" id="6.1.1.9"/>
    </reaction>
</comment>
<dbReference type="SUPFAM" id="SSF52374">
    <property type="entry name" value="Nucleotidylyl transferase"/>
    <property type="match status" value="1"/>
</dbReference>
<dbReference type="CDD" id="cd07962">
    <property type="entry name" value="Anticodon_Ia_Val"/>
    <property type="match status" value="1"/>
</dbReference>
<evidence type="ECO:0000256" key="3">
    <source>
        <dbReference type="ARBA" id="ARBA00022490"/>
    </source>
</evidence>
<keyword evidence="9 12" id="KW-0030">Aminoacyl-tRNA synthetase</keyword>
<gene>
    <name evidence="12" type="primary">valS</name>
    <name evidence="16" type="ORF">RS24_00424</name>
</gene>
<dbReference type="InterPro" id="IPR002303">
    <property type="entry name" value="Valyl-tRNA_ligase"/>
</dbReference>
<dbReference type="CDD" id="cd00817">
    <property type="entry name" value="ValRS_core"/>
    <property type="match status" value="1"/>
</dbReference>
<dbReference type="GO" id="GO:0005524">
    <property type="term" value="F:ATP binding"/>
    <property type="evidence" value="ECO:0007669"/>
    <property type="project" value="UniProtKB-UniRule"/>
</dbReference>